<accession>A0A1X7J0S9</accession>
<dbReference type="PANTHER" id="PTHR42974:SF1">
    <property type="entry name" value="TYPE-3 GLUTAMINE SYNTHETASE"/>
    <property type="match status" value="1"/>
</dbReference>
<dbReference type="GO" id="GO:0004356">
    <property type="term" value="F:glutamine synthetase activity"/>
    <property type="evidence" value="ECO:0007669"/>
    <property type="project" value="InterPro"/>
</dbReference>
<dbReference type="GO" id="GO:0006542">
    <property type="term" value="P:glutamine biosynthetic process"/>
    <property type="evidence" value="ECO:0007669"/>
    <property type="project" value="InterPro"/>
</dbReference>
<dbReference type="STRING" id="561720.SAMN06275492_10738"/>
<dbReference type="InterPro" id="IPR040577">
    <property type="entry name" value="Gln-synt_C"/>
</dbReference>
<dbReference type="Pfam" id="PF12437">
    <property type="entry name" value="GSIII_N"/>
    <property type="match status" value="1"/>
</dbReference>
<dbReference type="AlphaFoldDB" id="A0A1X7J0S9"/>
<dbReference type="SUPFAM" id="SSF55931">
    <property type="entry name" value="Glutamine synthetase/guanido kinase"/>
    <property type="match status" value="1"/>
</dbReference>
<dbReference type="Pfam" id="PF00120">
    <property type="entry name" value="Gln-synt_C"/>
    <property type="match status" value="1"/>
</dbReference>
<gene>
    <name evidence="5" type="ORF">SAMN06275492_10738</name>
</gene>
<dbReference type="PROSITE" id="PS51987">
    <property type="entry name" value="GS_CATALYTIC"/>
    <property type="match status" value="1"/>
</dbReference>
<dbReference type="PROSITE" id="PS51986">
    <property type="entry name" value="GS_BETA_GRASP"/>
    <property type="match status" value="1"/>
</dbReference>
<dbReference type="Gene3D" id="3.30.590.10">
    <property type="entry name" value="Glutamine synthetase/guanido kinase, catalytic domain"/>
    <property type="match status" value="1"/>
</dbReference>
<dbReference type="Proteomes" id="UP000193355">
    <property type="component" value="Unassembled WGS sequence"/>
</dbReference>
<sequence>MEVSRPRDIFAMNVFDRKTMKEMLPEEIFKRLLASIEGGQKLDISIADFVATAMKEWAVSKGATHYTHWFLPRTETTAEKHIAFLTTDETGSPLDSFSGAELVKSEPDASSFPSGGIRSTFEARGYSTWDPSSSAFIVRSPKGATLCIPSVFISYDGTPLDMKTPLIKSIDVAKDRAMRLLKLFGNRTVKSVEVTVGAEQEYFLVDEEKANRRPDLQFCGRTLLGAPSPLEQTVEAHYFGAIHPRILAYMEDVERDMYRMGQVLKARHNEVAPCQFEFAPDVSEGNLGCDQNHILMEIMKKMALRHKFRLLLHEKPFAGVNGSGKHLNFSLRDSEGRNLLKPSSNQRRNIQFLTFLGAFLLGMSKHSGLLRASIASPGNMHRLGGHEAPPAIMSVYLGEVLTHILDNIGKGLPDKVPSRSLIDLGLNRLPSVLAENSDRNRTSPIAFTGNKFEFRAVGSPQAISGPLTTVLAVWSSGMEEMADMIERRTVDGRMDVTDAALEAIGHAAKESAAVRFEGNAYTTEWMAEAKARGLVIAENTVEALDQYLIPENKALMAKLGIMGERELEAYYEIRTEQYVKAMDVEMGTLISMIREGVLPAITKQITLEGNGLKALPQGWEQDLGPWEKGLKDMITLKNGLITASHRLEDLRHRAQAMDLAERAKVVTEDGLPLMAAIRGMSDGAELLIAGDLWPYPRYRELFLVD</sequence>
<organism evidence="5 6">
    <name type="scientific">Dethiosulfovibrio salsuginis</name>
    <dbReference type="NCBI Taxonomy" id="561720"/>
    <lineage>
        <taxon>Bacteria</taxon>
        <taxon>Thermotogati</taxon>
        <taxon>Synergistota</taxon>
        <taxon>Synergistia</taxon>
        <taxon>Synergistales</taxon>
        <taxon>Dethiosulfovibrionaceae</taxon>
        <taxon>Dethiosulfovibrio</taxon>
    </lineage>
</organism>
<dbReference type="EMBL" id="FXBB01000007">
    <property type="protein sequence ID" value="SMG21196.1"/>
    <property type="molecule type" value="Genomic_DNA"/>
</dbReference>
<dbReference type="InterPro" id="IPR014746">
    <property type="entry name" value="Gln_synth/guanido_kin_cat_dom"/>
</dbReference>
<protein>
    <submittedName>
        <fullName evidence="5">Glutamine synthetase</fullName>
    </submittedName>
</protein>
<evidence type="ECO:0000256" key="2">
    <source>
        <dbReference type="RuleBase" id="RU000384"/>
    </source>
</evidence>
<dbReference type="PROSITE" id="PS00181">
    <property type="entry name" value="GLNA_ATP"/>
    <property type="match status" value="1"/>
</dbReference>
<dbReference type="InterPro" id="IPR052725">
    <property type="entry name" value="GS_Type-3"/>
</dbReference>
<dbReference type="OrthoDB" id="9807095at2"/>
<evidence type="ECO:0000259" key="3">
    <source>
        <dbReference type="PROSITE" id="PS51986"/>
    </source>
</evidence>
<dbReference type="SMART" id="SM01230">
    <property type="entry name" value="Gln-synt_C"/>
    <property type="match status" value="1"/>
</dbReference>
<dbReference type="InterPro" id="IPR027303">
    <property type="entry name" value="Gln_synth_gly_rich_site"/>
</dbReference>
<dbReference type="InterPro" id="IPR022147">
    <property type="entry name" value="GSIII_N"/>
</dbReference>
<dbReference type="PANTHER" id="PTHR42974">
    <property type="entry name" value="GLUTAMINE SYNTHETASE"/>
    <property type="match status" value="1"/>
</dbReference>
<dbReference type="RefSeq" id="WP_085544101.1">
    <property type="nucleotide sequence ID" value="NZ_FXBB01000007.1"/>
</dbReference>
<dbReference type="Pfam" id="PF18318">
    <property type="entry name" value="Gln-synt_C-ter"/>
    <property type="match status" value="1"/>
</dbReference>
<comment type="similarity">
    <text evidence="1 2">Belongs to the glutamine synthetase family.</text>
</comment>
<dbReference type="Gene3D" id="1.20.120.1560">
    <property type="match status" value="1"/>
</dbReference>
<feature type="domain" description="GS catalytic" evidence="4">
    <location>
        <begin position="173"/>
        <end position="597"/>
    </location>
</feature>
<dbReference type="InterPro" id="IPR008147">
    <property type="entry name" value="Gln_synt_N"/>
</dbReference>
<reference evidence="6" key="1">
    <citation type="submission" date="2017-04" db="EMBL/GenBank/DDBJ databases">
        <authorList>
            <person name="Varghese N."/>
            <person name="Submissions S."/>
        </authorList>
    </citation>
    <scope>NUCLEOTIDE SEQUENCE [LARGE SCALE GENOMIC DNA]</scope>
    <source>
        <strain evidence="6">USBA 82</strain>
    </source>
</reference>
<evidence type="ECO:0000259" key="4">
    <source>
        <dbReference type="PROSITE" id="PS51987"/>
    </source>
</evidence>
<proteinExistence type="inferred from homology"/>
<dbReference type="InterPro" id="IPR008146">
    <property type="entry name" value="Gln_synth_cat_dom"/>
</dbReference>
<feature type="domain" description="GS beta-grasp" evidence="3">
    <location>
        <begin position="64"/>
        <end position="157"/>
    </location>
</feature>
<keyword evidence="6" id="KW-1185">Reference proteome</keyword>
<evidence type="ECO:0000313" key="5">
    <source>
        <dbReference type="EMBL" id="SMG21196.1"/>
    </source>
</evidence>
<evidence type="ECO:0000313" key="6">
    <source>
        <dbReference type="Proteomes" id="UP000193355"/>
    </source>
</evidence>
<evidence type="ECO:0000256" key="1">
    <source>
        <dbReference type="PROSITE-ProRule" id="PRU01330"/>
    </source>
</evidence>
<name>A0A1X7J0S9_9BACT</name>